<organism evidence="1">
    <name type="scientific">Fusobacterium hwasookii ChDC F174</name>
    <dbReference type="NCBI Taxonomy" id="1307442"/>
    <lineage>
        <taxon>Bacteria</taxon>
        <taxon>Fusobacteriati</taxon>
        <taxon>Fusobacteriota</taxon>
        <taxon>Fusobacteriia</taxon>
        <taxon>Fusobacteriales</taxon>
        <taxon>Fusobacteriaceae</taxon>
        <taxon>Fusobacterium</taxon>
    </lineage>
</organism>
<dbReference type="KEGG" id="fhw:RN87_07970"/>
<sequence>MKKLFLTMFFLFSYLCFGEWEYVPKNNSVTLKQVNNVITLADGGGGSALPLFHYSFEKTFNENKAIDTYGLYITVDDNPAIEANAVIMYAIMRFPVRGMTTDEEVFNELIPQMQNGKVMKIKFMNKKYDDILIEVPLDNFNESYQKMLGK</sequence>
<reference evidence="1 2" key="1">
    <citation type="submission" date="2015-11" db="EMBL/GenBank/DDBJ databases">
        <authorList>
            <person name="Zhang Y."/>
            <person name="Guo Z."/>
        </authorList>
    </citation>
    <scope>NUCLEOTIDE SEQUENCE [LARGE SCALE GENOMIC DNA]</scope>
    <source>
        <strain evidence="1 2">ChDC F174</strain>
    </source>
</reference>
<protein>
    <submittedName>
        <fullName evidence="1">Uncharacterized protein</fullName>
    </submittedName>
</protein>
<dbReference type="GeneID" id="60659650"/>
<dbReference type="RefSeq" id="WP_032886409.1">
    <property type="nucleotide sequence ID" value="NZ_CP013331.1"/>
</dbReference>
<evidence type="ECO:0000313" key="2">
    <source>
        <dbReference type="Proteomes" id="UP000063275"/>
    </source>
</evidence>
<dbReference type="OrthoDB" id="90044at2"/>
<accession>A0A0S2ZNH7</accession>
<dbReference type="Proteomes" id="UP000063275">
    <property type="component" value="Chromosome"/>
</dbReference>
<dbReference type="AlphaFoldDB" id="A0A0S2ZNH7"/>
<proteinExistence type="predicted"/>
<evidence type="ECO:0000313" key="1">
    <source>
        <dbReference type="EMBL" id="ALQ40467.1"/>
    </source>
</evidence>
<gene>
    <name evidence="1" type="ORF">RN87_07970</name>
</gene>
<dbReference type="EMBL" id="CP013331">
    <property type="protein sequence ID" value="ALQ40467.1"/>
    <property type="molecule type" value="Genomic_DNA"/>
</dbReference>
<name>A0A0S2ZNH7_9FUSO</name>